<dbReference type="InterPro" id="IPR028087">
    <property type="entry name" value="Tad_N"/>
</dbReference>
<evidence type="ECO:0000313" key="4">
    <source>
        <dbReference type="Proteomes" id="UP001501326"/>
    </source>
</evidence>
<dbReference type="EMBL" id="BAAARN010000005">
    <property type="protein sequence ID" value="GAA2739334.1"/>
    <property type="molecule type" value="Genomic_DNA"/>
</dbReference>
<keyword evidence="1" id="KW-1133">Transmembrane helix</keyword>
<dbReference type="Pfam" id="PF13400">
    <property type="entry name" value="Tad"/>
    <property type="match status" value="1"/>
</dbReference>
<proteinExistence type="predicted"/>
<evidence type="ECO:0000256" key="1">
    <source>
        <dbReference type="SAM" id="Phobius"/>
    </source>
</evidence>
<keyword evidence="1" id="KW-0472">Membrane</keyword>
<name>A0ABP6HEH0_9MICO</name>
<comment type="caution">
    <text evidence="3">The sequence shown here is derived from an EMBL/GenBank/DDBJ whole genome shotgun (WGS) entry which is preliminary data.</text>
</comment>
<gene>
    <name evidence="3" type="ORF">GCM10009867_34960</name>
</gene>
<feature type="domain" description="Putative Flp pilus-assembly TadG-like N-terminal" evidence="2">
    <location>
        <begin position="24"/>
        <end position="68"/>
    </location>
</feature>
<evidence type="ECO:0000313" key="3">
    <source>
        <dbReference type="EMBL" id="GAA2739334.1"/>
    </source>
</evidence>
<dbReference type="RefSeq" id="WP_344195830.1">
    <property type="nucleotide sequence ID" value="NZ_BAAARN010000005.1"/>
</dbReference>
<accession>A0ABP6HEH0</accession>
<reference evidence="4" key="1">
    <citation type="journal article" date="2019" name="Int. J. Syst. Evol. Microbiol.">
        <title>The Global Catalogue of Microorganisms (GCM) 10K type strain sequencing project: providing services to taxonomists for standard genome sequencing and annotation.</title>
        <authorList>
            <consortium name="The Broad Institute Genomics Platform"/>
            <consortium name="The Broad Institute Genome Sequencing Center for Infectious Disease"/>
            <person name="Wu L."/>
            <person name="Ma J."/>
        </authorList>
    </citation>
    <scope>NUCLEOTIDE SEQUENCE [LARGE SCALE GENOMIC DNA]</scope>
    <source>
        <strain evidence="4">JCM 16378</strain>
    </source>
</reference>
<sequence>MTAVQRARRAHLRLVARRGSAETGYVAVLVGLLLTVLLGCCAFAVDVGNWYYTGQRAQRAADAAALAAVPYLPGDPTTAYGVARTLASQNGFAASADTVVVPVVGSKSTRMRVDVSRTVKNNFGWLLGLPTTTVGRSAVADYAGPVPMGSPCNEFGDDPDPGSRRSTNCDGTAQFWANVGSPQAAKSYGDAYQNQMGTNADYDVNGYYYTVTVTKPTTNLTFEAFDPALIAVGDRCDTNLTGASSLHQGSNTVVVDPDVRYASGPSSKYCTGDVRFGGTGEVQTEFSIREASATTNQWDPTSYAARAGCTTRFAGFNGDLSVALDRKNAGFRADVADNFRQWVQLCRINGVTQPGTYLIQVKTNQVGNDQASGHNRFSLRAWGTNNKAEDGISVAGFGKMAMYGNTPAGTSKFFLARVPSGSRGQLFRVRLYDIGDGTTGNSTIKVLPPTESGGGFTGCIGSGIQNGTLSDCTINVSSAFNGQWQDVTIPLPATYSCTDSSPTGCWLRLEFFYGSGSQPADTTSWTASIAGDPVRLVQ</sequence>
<keyword evidence="1" id="KW-0812">Transmembrane</keyword>
<dbReference type="Proteomes" id="UP001501326">
    <property type="component" value="Unassembled WGS sequence"/>
</dbReference>
<evidence type="ECO:0000259" key="2">
    <source>
        <dbReference type="Pfam" id="PF13400"/>
    </source>
</evidence>
<keyword evidence="4" id="KW-1185">Reference proteome</keyword>
<feature type="transmembrane region" description="Helical" evidence="1">
    <location>
        <begin position="21"/>
        <end position="45"/>
    </location>
</feature>
<protein>
    <recommendedName>
        <fullName evidence="2">Putative Flp pilus-assembly TadG-like N-terminal domain-containing protein</fullName>
    </recommendedName>
</protein>
<organism evidence="3 4">
    <name type="scientific">Pedococcus aerophilus</name>
    <dbReference type="NCBI Taxonomy" id="436356"/>
    <lineage>
        <taxon>Bacteria</taxon>
        <taxon>Bacillati</taxon>
        <taxon>Actinomycetota</taxon>
        <taxon>Actinomycetes</taxon>
        <taxon>Micrococcales</taxon>
        <taxon>Intrasporangiaceae</taxon>
        <taxon>Pedococcus</taxon>
    </lineage>
</organism>